<reference evidence="1 2" key="1">
    <citation type="submission" date="2018-09" db="EMBL/GenBank/DDBJ databases">
        <title>The draft genome of Acinetobacter spp. strains.</title>
        <authorList>
            <person name="Qin J."/>
            <person name="Feng Y."/>
            <person name="Zong Z."/>
        </authorList>
    </citation>
    <scope>NUCLEOTIDE SEQUENCE [LARGE SCALE GENOMIC DNA]</scope>
    <source>
        <strain evidence="1 2">WCHAc060012</strain>
    </source>
</reference>
<comment type="caution">
    <text evidence="1">The sequence shown here is derived from an EMBL/GenBank/DDBJ whole genome shotgun (WGS) entry which is preliminary data.</text>
</comment>
<proteinExistence type="predicted"/>
<dbReference type="AlphaFoldDB" id="A0A3A8EEY8"/>
<organism evidence="1 2">
    <name type="scientific">Acinetobacter tianfuensis</name>
    <dbReference type="NCBI Taxonomy" id="2419603"/>
    <lineage>
        <taxon>Bacteria</taxon>
        <taxon>Pseudomonadati</taxon>
        <taxon>Pseudomonadota</taxon>
        <taxon>Gammaproteobacteria</taxon>
        <taxon>Moraxellales</taxon>
        <taxon>Moraxellaceae</taxon>
        <taxon>Acinetobacter</taxon>
    </lineage>
</organism>
<keyword evidence="2" id="KW-1185">Reference proteome</keyword>
<evidence type="ECO:0000313" key="2">
    <source>
        <dbReference type="Proteomes" id="UP000282388"/>
    </source>
</evidence>
<accession>A0A3A8EEY8</accession>
<dbReference type="Proteomes" id="UP000282388">
    <property type="component" value="Unassembled WGS sequence"/>
</dbReference>
<dbReference type="EMBL" id="RAXV01000004">
    <property type="protein sequence ID" value="RKG33512.1"/>
    <property type="molecule type" value="Genomic_DNA"/>
</dbReference>
<protein>
    <submittedName>
        <fullName evidence="1">Uncharacterized protein</fullName>
    </submittedName>
</protein>
<evidence type="ECO:0000313" key="1">
    <source>
        <dbReference type="EMBL" id="RKG33512.1"/>
    </source>
</evidence>
<gene>
    <name evidence="1" type="ORF">D7V32_03340</name>
</gene>
<sequence length="89" mass="10261">MPKAFIINLFDFFTFAYSTLLAKLEVNICVSPLICLTFRHNMELFCCQHCVSIIFINDKNRIANFVVSLQAYFALCNKKDADIKEGESR</sequence>
<name>A0A3A8EEY8_9GAMM</name>